<dbReference type="PATRIC" id="fig|270351.6.peg.6824"/>
<evidence type="ECO:0008006" key="4">
    <source>
        <dbReference type="Google" id="ProtNLM"/>
    </source>
</evidence>
<evidence type="ECO:0000313" key="3">
    <source>
        <dbReference type="Proteomes" id="UP000035929"/>
    </source>
</evidence>
<dbReference type="EMBL" id="LABX01000007">
    <property type="protein sequence ID" value="KMO41399.1"/>
    <property type="molecule type" value="Genomic_DNA"/>
</dbReference>
<reference evidence="2 3" key="1">
    <citation type="submission" date="2015-03" db="EMBL/GenBank/DDBJ databases">
        <title>Genome sequencing of Methylobacterium aquaticum DSM16371 type strain.</title>
        <authorList>
            <person name="Chaudhry V."/>
            <person name="Patil P.B."/>
        </authorList>
    </citation>
    <scope>NUCLEOTIDE SEQUENCE [LARGE SCALE GENOMIC DNA]</scope>
    <source>
        <strain evidence="2 3">DSM 16371</strain>
    </source>
</reference>
<accession>A0A0J6T611</accession>
<evidence type="ECO:0000256" key="1">
    <source>
        <dbReference type="SAM" id="MobiDB-lite"/>
    </source>
</evidence>
<sequence>MDPAASRFSPAGAGLHGAKQISPTWSPVRRLVGGIVGQVAAAATKLQATAANMTDGATQTAGRSTAVAVAAGTAGHMCALSEAARAGAAATQVLAASSELSRQSEQLSAELTRFLATVRAA</sequence>
<protein>
    <recommendedName>
        <fullName evidence="4">Methyl-accepting chemotaxis protein</fullName>
    </recommendedName>
</protein>
<comment type="caution">
    <text evidence="2">The sequence shown here is derived from an EMBL/GenBank/DDBJ whole genome shotgun (WGS) entry which is preliminary data.</text>
</comment>
<organism evidence="2 3">
    <name type="scientific">Methylobacterium aquaticum</name>
    <dbReference type="NCBI Taxonomy" id="270351"/>
    <lineage>
        <taxon>Bacteria</taxon>
        <taxon>Pseudomonadati</taxon>
        <taxon>Pseudomonadota</taxon>
        <taxon>Alphaproteobacteria</taxon>
        <taxon>Hyphomicrobiales</taxon>
        <taxon>Methylobacteriaceae</taxon>
        <taxon>Methylobacterium</taxon>
    </lineage>
</organism>
<dbReference type="Proteomes" id="UP000035929">
    <property type="component" value="Unassembled WGS sequence"/>
</dbReference>
<evidence type="ECO:0000313" key="2">
    <source>
        <dbReference type="EMBL" id="KMO41399.1"/>
    </source>
</evidence>
<gene>
    <name evidence="2" type="ORF">VP06_00985</name>
</gene>
<feature type="region of interest" description="Disordered" evidence="1">
    <location>
        <begin position="1"/>
        <end position="20"/>
    </location>
</feature>
<dbReference type="AlphaFoldDB" id="A0A0J6T611"/>
<name>A0A0J6T611_9HYPH</name>
<proteinExistence type="predicted"/>